<dbReference type="CDD" id="cd07067">
    <property type="entry name" value="HP_PGM_like"/>
    <property type="match status" value="1"/>
</dbReference>
<dbReference type="PANTHER" id="PTHR16469">
    <property type="entry name" value="UBIQUITIN-ASSOCIATED AND SH3 DOMAIN-CONTAINING BA-RELATED"/>
    <property type="match status" value="1"/>
</dbReference>
<dbReference type="PANTHER" id="PTHR16469:SF27">
    <property type="entry name" value="UBIQUITIN-ASSOCIATED AND SH3 DOMAIN-CONTAINING BA-RELATED"/>
    <property type="match status" value="1"/>
</dbReference>
<accession>A0A087T9U0</accession>
<dbReference type="OrthoDB" id="414418at2759"/>
<dbReference type="Gene3D" id="3.40.50.1240">
    <property type="entry name" value="Phosphoglycerate mutase-like"/>
    <property type="match status" value="1"/>
</dbReference>
<dbReference type="AlphaFoldDB" id="A0A087T9U0"/>
<dbReference type="STRING" id="407821.A0A087T9U0"/>
<dbReference type="OMA" id="MNINLDY"/>
<name>A0A087T9U0_STEMI</name>
<keyword evidence="3" id="KW-1185">Reference proteome</keyword>
<gene>
    <name evidence="2" type="ORF">X975_18591</name>
</gene>
<dbReference type="SUPFAM" id="SSF53254">
    <property type="entry name" value="Phosphoglycerate mutase-like"/>
    <property type="match status" value="1"/>
</dbReference>
<evidence type="ECO:0000313" key="2">
    <source>
        <dbReference type="EMBL" id="KFM61879.1"/>
    </source>
</evidence>
<dbReference type="InterPro" id="IPR013078">
    <property type="entry name" value="His_Pase_superF_clade-1"/>
</dbReference>
<proteinExistence type="predicted"/>
<dbReference type="Proteomes" id="UP000054359">
    <property type="component" value="Unassembled WGS sequence"/>
</dbReference>
<feature type="binding site" evidence="1">
    <location>
        <position position="93"/>
    </location>
    <ligand>
        <name>substrate</name>
    </ligand>
</feature>
<dbReference type="EMBL" id="KK114195">
    <property type="protein sequence ID" value="KFM61879.1"/>
    <property type="molecule type" value="Genomic_DNA"/>
</dbReference>
<feature type="non-terminal residue" evidence="2">
    <location>
        <position position="253"/>
    </location>
</feature>
<evidence type="ECO:0000256" key="1">
    <source>
        <dbReference type="PIRSR" id="PIRSR613078-2"/>
    </source>
</evidence>
<dbReference type="Pfam" id="PF00300">
    <property type="entry name" value="His_Phos_1"/>
    <property type="match status" value="1"/>
</dbReference>
<reference evidence="2 3" key="1">
    <citation type="submission" date="2013-11" db="EMBL/GenBank/DDBJ databases">
        <title>Genome sequencing of Stegodyphus mimosarum.</title>
        <authorList>
            <person name="Bechsgaard J."/>
        </authorList>
    </citation>
    <scope>NUCLEOTIDE SEQUENCE [LARGE SCALE GENOMIC DNA]</scope>
</reference>
<evidence type="ECO:0000313" key="3">
    <source>
        <dbReference type="Proteomes" id="UP000054359"/>
    </source>
</evidence>
<organism evidence="2 3">
    <name type="scientific">Stegodyphus mimosarum</name>
    <name type="common">African social velvet spider</name>
    <dbReference type="NCBI Taxonomy" id="407821"/>
    <lineage>
        <taxon>Eukaryota</taxon>
        <taxon>Metazoa</taxon>
        <taxon>Ecdysozoa</taxon>
        <taxon>Arthropoda</taxon>
        <taxon>Chelicerata</taxon>
        <taxon>Arachnida</taxon>
        <taxon>Araneae</taxon>
        <taxon>Araneomorphae</taxon>
        <taxon>Entelegynae</taxon>
        <taxon>Eresoidea</taxon>
        <taxon>Eresidae</taxon>
        <taxon>Stegodyphus</taxon>
    </lineage>
</organism>
<dbReference type="InterPro" id="IPR029033">
    <property type="entry name" value="His_PPase_superfam"/>
</dbReference>
<dbReference type="InterPro" id="IPR051710">
    <property type="entry name" value="Phosphatase_SH3-domain"/>
</dbReference>
<sequence length="253" mass="29211">MSAVRRLYIMRHAERVDFTFGSWIPSCFDKQNNYIRRNLNMPVSVPKRSGGPWDFFKDCPLTNVGLYQATLTGEAMKECNVKFSHVFCSPSLRCIETCTNVLKASDQSHLPINVEPGLFEWLYWYRESMPAWMSLEELHSYAFNVSAVKLLSCQETCEEYYMRSYLVTTKLLENYSGDLLFLGHAATLDTCSRQLAEKPPRNSHELQGLLLHCPYVSVTVVEENPQGKWHLVDPPFPPLQHSNNCSFQWQILL</sequence>
<protein>
    <submittedName>
        <fullName evidence="2">Protein UBASH3A-like protein</fullName>
    </submittedName>
</protein>
<dbReference type="GO" id="GO:0016791">
    <property type="term" value="F:phosphatase activity"/>
    <property type="evidence" value="ECO:0007669"/>
    <property type="project" value="UniProtKB-ARBA"/>
</dbReference>